<dbReference type="Proteomes" id="UP000015101">
    <property type="component" value="Unassembled WGS sequence"/>
</dbReference>
<dbReference type="InterPro" id="IPR013087">
    <property type="entry name" value="Znf_C2H2_type"/>
</dbReference>
<dbReference type="GO" id="GO:0008270">
    <property type="term" value="F:zinc ion binding"/>
    <property type="evidence" value="ECO:0007669"/>
    <property type="project" value="UniProtKB-KW"/>
</dbReference>
<dbReference type="GO" id="GO:0007507">
    <property type="term" value="P:heart development"/>
    <property type="evidence" value="ECO:0000318"/>
    <property type="project" value="GO_Central"/>
</dbReference>
<dbReference type="GO" id="GO:0061629">
    <property type="term" value="F:RNA polymerase II-specific DNA-binding transcription factor binding"/>
    <property type="evidence" value="ECO:0007669"/>
    <property type="project" value="InterPro"/>
</dbReference>
<gene>
    <name evidence="16" type="primary">20210745</name>
    <name evidence="15" type="ORF">HELRODRAFT_188015</name>
</gene>
<dbReference type="PANTHER" id="PTHR12958:SF3">
    <property type="entry name" value="ZINC FINGER PROTEIN USH"/>
    <property type="match status" value="1"/>
</dbReference>
<evidence type="ECO:0000313" key="17">
    <source>
        <dbReference type="Proteomes" id="UP000015101"/>
    </source>
</evidence>
<feature type="domain" description="C2H2-type" evidence="13">
    <location>
        <begin position="987"/>
        <end position="1014"/>
    </location>
</feature>
<dbReference type="eggNOG" id="ENOG502QQZP">
    <property type="taxonomic scope" value="Eukaryota"/>
</dbReference>
<proteinExistence type="predicted"/>
<feature type="compositionally biased region" description="Basic and acidic residues" evidence="12">
    <location>
        <begin position="229"/>
        <end position="240"/>
    </location>
</feature>
<keyword evidence="4" id="KW-0677">Repeat</keyword>
<dbReference type="OrthoDB" id="6287590at2759"/>
<dbReference type="EnsemblMetazoa" id="HelroT188015">
    <property type="protein sequence ID" value="HelroP188015"/>
    <property type="gene ID" value="HelroG188015"/>
</dbReference>
<dbReference type="Gene3D" id="3.30.160.60">
    <property type="entry name" value="Classic Zinc Finger"/>
    <property type="match status" value="1"/>
</dbReference>
<evidence type="ECO:0000256" key="2">
    <source>
        <dbReference type="ARBA" id="ARBA00022491"/>
    </source>
</evidence>
<keyword evidence="10" id="KW-0539">Nucleus</keyword>
<feature type="compositionally biased region" description="Low complexity" evidence="12">
    <location>
        <begin position="393"/>
        <end position="429"/>
    </location>
</feature>
<feature type="domain" description="CCHC FOG-type" evidence="14">
    <location>
        <begin position="1230"/>
        <end position="1263"/>
    </location>
</feature>
<dbReference type="InterPro" id="IPR034731">
    <property type="entry name" value="Znf_CCHC_FOG"/>
</dbReference>
<dbReference type="SMART" id="SM00355">
    <property type="entry name" value="ZnF_C2H2"/>
    <property type="match status" value="7"/>
</dbReference>
<feature type="region of interest" description="Disordered" evidence="12">
    <location>
        <begin position="229"/>
        <end position="347"/>
    </location>
</feature>
<dbReference type="PANTHER" id="PTHR12958">
    <property type="entry name" value="FRIEND OF GATA2-RELATED"/>
    <property type="match status" value="1"/>
</dbReference>
<evidence type="ECO:0000256" key="10">
    <source>
        <dbReference type="ARBA" id="ARBA00023242"/>
    </source>
</evidence>
<dbReference type="STRING" id="6412.T1FPJ8"/>
<keyword evidence="2" id="KW-0678">Repressor</keyword>
<dbReference type="SUPFAM" id="SSF57667">
    <property type="entry name" value="beta-beta-alpha zinc fingers"/>
    <property type="match status" value="4"/>
</dbReference>
<feature type="region of interest" description="Disordered" evidence="12">
    <location>
        <begin position="393"/>
        <end position="434"/>
    </location>
</feature>
<keyword evidence="7" id="KW-0805">Transcription regulation</keyword>
<keyword evidence="8" id="KW-0238">DNA-binding</keyword>
<dbReference type="KEGG" id="hro:HELRODRAFT_188015"/>
<sequence>MFFDFLIPSDLIHECMYCGVRFSNPKTLQAHITSYCSKKPATELIMTSSSPATSLSSSSSSLLFATNTSSSTPPPSFLLPSSSSSSLSMPPSSFSSCPSASSEVTKNMMLLTFMQEQLRMYYYANYLNRSASNPFESEMLKVAPVSGNQCNEQQLTSGGVPSNYDQKFSVPDFNTNFFENNMEHFLKHQHEAHQLHHTQIKLEQQPEQKLESVTSKSKSFCQKNNQIKNKTDNTNRHINEMNENTNTNLKYGSNQTKPTKTSNTRPNQASPTTTTVHTSQAPTTSQPLYNPFLYTPPKHQDANTSRHSSETCSSSFSNLSSHEGTTTMTTLSKPNNSNSSCSNGKHFKRHLDSDKKISDCVKKEPSDSIDVVNDCEEDQRMCVTDKLEKSILSSSSSSKPSYSSSSSSTSQQSTSQPTSFHDASSSAAAPTLSPQQANDWKLLESFREKFFKFLLTQYPLFQQLQPGHSINSNLENDQNHLHHSYYQLLSSMTNNYNNINNNKQLNNISALLFNNLLASSHQGNAIFQQQQHQPQQQLPSPRFPNKISTVSSGTNRCVECNIVFFKVENYLAHKQHYCASRNNNNIINNNNNNNNNIIIETNNNLVSADVNASNEVDARNVASSLNFISNNQLNIKNNMRNFSKRSDVSNDNVQNNNSKITKKIKISHTEDQYVDTNLTSNKMTDEEVDLEDESSKFDLSHPNQTILANRTSLQHFCIPCKIRFSSIETLKAHKKFYCSSRFDNSNDNEDEEMGSCNKTTAGDSGEDRPVISCGLCGQIFQNEQSLLIHFCTGKLDKQAHLDMYRCPHCDYVAQSENRLIDHARTHHIVPAKVYRCLLCGYRGNTVRGMRMHGKMHNDAGETFTDDSMLEVEEIPAVNLRKSKQQSTHLPQQTNIPNIIANNNVVFDRGGFNSTFYGNANDVPDIELIRMKNEPYKRRRSRKAYEKIEYNNVHSSANNNVNIYNNQCPIKPPFNNGFVKIPLVPQQYRCKHCPAMFALESHLEIHMLSHMQQDNSMTSPAASSLSSPTTKAPRPHSKFNNLSNISSHQMALTPPFIFQQPNSRGPTKRHLETNAPLIAVKKEPDGCSSLESDCVTSLGKRKKTSEGVQDYNKEFNICPDNVIKIVPKLEYQENSNSSADENEHESKNIGLITANRTEKNYKKGISPLQRNENFTNVQIFNNKDIIKQKQQQHLKTNQPESSNVEMNGNNDKVANSKRDATAIIQLNEPTVQPDPAKYCKQCNINFMYASTYLAHKKYYCCQEQDGKVADDSDVKIKSDPN</sequence>
<dbReference type="PROSITE" id="PS00028">
    <property type="entry name" value="ZINC_FINGER_C2H2_1"/>
    <property type="match status" value="1"/>
</dbReference>
<dbReference type="InParanoid" id="T1FPJ8"/>
<organism evidence="16 17">
    <name type="scientific">Helobdella robusta</name>
    <name type="common">Californian leech</name>
    <dbReference type="NCBI Taxonomy" id="6412"/>
    <lineage>
        <taxon>Eukaryota</taxon>
        <taxon>Metazoa</taxon>
        <taxon>Spiralia</taxon>
        <taxon>Lophotrochozoa</taxon>
        <taxon>Annelida</taxon>
        <taxon>Clitellata</taxon>
        <taxon>Hirudinea</taxon>
        <taxon>Rhynchobdellida</taxon>
        <taxon>Glossiphoniidae</taxon>
        <taxon>Helobdella</taxon>
    </lineage>
</organism>
<feature type="compositionally biased region" description="Low complexity" evidence="12">
    <location>
        <begin position="310"/>
        <end position="321"/>
    </location>
</feature>
<evidence type="ECO:0000256" key="3">
    <source>
        <dbReference type="ARBA" id="ARBA00022723"/>
    </source>
</evidence>
<keyword evidence="9" id="KW-0804">Transcription</keyword>
<feature type="domain" description="C2H2-type" evidence="13">
    <location>
        <begin position="804"/>
        <end position="826"/>
    </location>
</feature>
<reference evidence="17" key="1">
    <citation type="submission" date="2012-12" db="EMBL/GenBank/DDBJ databases">
        <authorList>
            <person name="Hellsten U."/>
            <person name="Grimwood J."/>
            <person name="Chapman J.A."/>
            <person name="Shapiro H."/>
            <person name="Aerts A."/>
            <person name="Otillar R.P."/>
            <person name="Terry A.Y."/>
            <person name="Boore J.L."/>
            <person name="Simakov O."/>
            <person name="Marletaz F."/>
            <person name="Cho S.-J."/>
            <person name="Edsinger-Gonzales E."/>
            <person name="Havlak P."/>
            <person name="Kuo D.-H."/>
            <person name="Larsson T."/>
            <person name="Lv J."/>
            <person name="Arendt D."/>
            <person name="Savage R."/>
            <person name="Osoegawa K."/>
            <person name="de Jong P."/>
            <person name="Lindberg D.R."/>
            <person name="Seaver E.C."/>
            <person name="Weisblat D.A."/>
            <person name="Putnam N.H."/>
            <person name="Grigoriev I.V."/>
            <person name="Rokhsar D.S."/>
        </authorList>
    </citation>
    <scope>NUCLEOTIDE SEQUENCE</scope>
</reference>
<keyword evidence="5 11" id="KW-0863">Zinc-finger</keyword>
<dbReference type="GeneID" id="20210745"/>
<dbReference type="InterPro" id="IPR039746">
    <property type="entry name" value="FOG"/>
</dbReference>
<evidence type="ECO:0000256" key="9">
    <source>
        <dbReference type="ARBA" id="ARBA00023163"/>
    </source>
</evidence>
<feature type="compositionally biased region" description="Polar residues" evidence="12">
    <location>
        <begin position="241"/>
        <end position="288"/>
    </location>
</feature>
<evidence type="ECO:0000256" key="11">
    <source>
        <dbReference type="PROSITE-ProRule" id="PRU00042"/>
    </source>
</evidence>
<evidence type="ECO:0000256" key="12">
    <source>
        <dbReference type="SAM" id="MobiDB-lite"/>
    </source>
</evidence>
<dbReference type="RefSeq" id="XP_009009582.1">
    <property type="nucleotide sequence ID" value="XM_009011334.1"/>
</dbReference>
<feature type="region of interest" description="Disordered" evidence="12">
    <location>
        <begin position="1013"/>
        <end position="1040"/>
    </location>
</feature>
<keyword evidence="17" id="KW-1185">Reference proteome</keyword>
<evidence type="ECO:0000256" key="5">
    <source>
        <dbReference type="ARBA" id="ARBA00022771"/>
    </source>
</evidence>
<keyword evidence="6" id="KW-0862">Zinc</keyword>
<evidence type="ECO:0000313" key="15">
    <source>
        <dbReference type="EMBL" id="ESO12862.1"/>
    </source>
</evidence>
<feature type="domain" description="CCHC FOG-type" evidence="14">
    <location>
        <begin position="549"/>
        <end position="582"/>
    </location>
</feature>
<evidence type="ECO:0000313" key="16">
    <source>
        <dbReference type="EnsemblMetazoa" id="HelroP188015"/>
    </source>
</evidence>
<evidence type="ECO:0000256" key="4">
    <source>
        <dbReference type="ARBA" id="ARBA00022737"/>
    </source>
</evidence>
<dbReference type="PROSITE" id="PS51810">
    <property type="entry name" value="ZF_CCHC_FOG"/>
    <property type="match status" value="3"/>
</dbReference>
<dbReference type="GO" id="GO:0003677">
    <property type="term" value="F:DNA binding"/>
    <property type="evidence" value="ECO:0007669"/>
    <property type="project" value="UniProtKB-KW"/>
</dbReference>
<dbReference type="AlphaFoldDB" id="T1FPJ8"/>
<dbReference type="InterPro" id="IPR036236">
    <property type="entry name" value="Znf_C2H2_sf"/>
</dbReference>
<dbReference type="HOGENOM" id="CLU_263179_0_0_1"/>
<dbReference type="CTD" id="20210745"/>
<dbReference type="GO" id="GO:0045944">
    <property type="term" value="P:positive regulation of transcription by RNA polymerase II"/>
    <property type="evidence" value="ECO:0000318"/>
    <property type="project" value="GO_Central"/>
</dbReference>
<dbReference type="GO" id="GO:0009653">
    <property type="term" value="P:anatomical structure morphogenesis"/>
    <property type="evidence" value="ECO:0007669"/>
    <property type="project" value="UniProtKB-ARBA"/>
</dbReference>
<comment type="subcellular location">
    <subcellularLocation>
        <location evidence="1">Nucleus</location>
    </subcellularLocation>
</comment>
<dbReference type="PROSITE" id="PS50157">
    <property type="entry name" value="ZINC_FINGER_C2H2_2"/>
    <property type="match status" value="3"/>
</dbReference>
<feature type="domain" description="CCHC FOG-type" evidence="14">
    <location>
        <begin position="709"/>
        <end position="742"/>
    </location>
</feature>
<reference evidence="16" key="3">
    <citation type="submission" date="2015-06" db="UniProtKB">
        <authorList>
            <consortium name="EnsemblMetazoa"/>
        </authorList>
    </citation>
    <scope>IDENTIFICATION</scope>
</reference>
<dbReference type="EMBL" id="KB095811">
    <property type="protein sequence ID" value="ESO12862.1"/>
    <property type="molecule type" value="Genomic_DNA"/>
</dbReference>
<dbReference type="EMBL" id="AMQM01000252">
    <property type="status" value="NOT_ANNOTATED_CDS"/>
    <property type="molecule type" value="Genomic_DNA"/>
</dbReference>
<evidence type="ECO:0008006" key="18">
    <source>
        <dbReference type="Google" id="ProtNLM"/>
    </source>
</evidence>
<dbReference type="OMA" id="HINEMNE"/>
<keyword evidence="3" id="KW-0479">Metal-binding</keyword>
<dbReference type="GO" id="GO:0030154">
    <property type="term" value="P:cell differentiation"/>
    <property type="evidence" value="ECO:0000318"/>
    <property type="project" value="GO_Central"/>
</dbReference>
<evidence type="ECO:0000259" key="14">
    <source>
        <dbReference type="PROSITE" id="PS51810"/>
    </source>
</evidence>
<feature type="compositionally biased region" description="Low complexity" evidence="12">
    <location>
        <begin position="1015"/>
        <end position="1031"/>
    </location>
</feature>
<protein>
    <recommendedName>
        <fullName evidence="18">C2H2-type domain-containing protein</fullName>
    </recommendedName>
</protein>
<evidence type="ECO:0000256" key="8">
    <source>
        <dbReference type="ARBA" id="ARBA00023125"/>
    </source>
</evidence>
<reference evidence="15 17" key="2">
    <citation type="journal article" date="2013" name="Nature">
        <title>Insights into bilaterian evolution from three spiralian genomes.</title>
        <authorList>
            <person name="Simakov O."/>
            <person name="Marletaz F."/>
            <person name="Cho S.J."/>
            <person name="Edsinger-Gonzales E."/>
            <person name="Havlak P."/>
            <person name="Hellsten U."/>
            <person name="Kuo D.H."/>
            <person name="Larsson T."/>
            <person name="Lv J."/>
            <person name="Arendt D."/>
            <person name="Savage R."/>
            <person name="Osoegawa K."/>
            <person name="de Jong P."/>
            <person name="Grimwood J."/>
            <person name="Chapman J.A."/>
            <person name="Shapiro H."/>
            <person name="Aerts A."/>
            <person name="Otillar R.P."/>
            <person name="Terry A.Y."/>
            <person name="Boore J.L."/>
            <person name="Grigoriev I.V."/>
            <person name="Lindberg D.R."/>
            <person name="Seaver E.C."/>
            <person name="Weisblat D.A."/>
            <person name="Putnam N.H."/>
            <person name="Rokhsar D.S."/>
        </authorList>
    </citation>
    <scope>NUCLEOTIDE SEQUENCE</scope>
</reference>
<accession>T1FPJ8</accession>
<evidence type="ECO:0000256" key="6">
    <source>
        <dbReference type="ARBA" id="ARBA00022833"/>
    </source>
</evidence>
<evidence type="ECO:0000259" key="13">
    <source>
        <dbReference type="PROSITE" id="PS50157"/>
    </source>
</evidence>
<dbReference type="GO" id="GO:0005634">
    <property type="term" value="C:nucleus"/>
    <property type="evidence" value="ECO:0000318"/>
    <property type="project" value="GO_Central"/>
</dbReference>
<dbReference type="GO" id="GO:0000122">
    <property type="term" value="P:negative regulation of transcription by RNA polymerase II"/>
    <property type="evidence" value="ECO:0000318"/>
    <property type="project" value="GO_Central"/>
</dbReference>
<evidence type="ECO:0000256" key="7">
    <source>
        <dbReference type="ARBA" id="ARBA00023015"/>
    </source>
</evidence>
<evidence type="ECO:0000256" key="1">
    <source>
        <dbReference type="ARBA" id="ARBA00004123"/>
    </source>
</evidence>
<feature type="domain" description="C2H2-type" evidence="13">
    <location>
        <begin position="13"/>
        <end position="40"/>
    </location>
</feature>
<feature type="compositionally biased region" description="Polar residues" evidence="12">
    <location>
        <begin position="322"/>
        <end position="334"/>
    </location>
</feature>
<name>T1FPJ8_HELRO</name>